<dbReference type="InterPro" id="IPR011011">
    <property type="entry name" value="Znf_FYVE_PHD"/>
</dbReference>
<dbReference type="GO" id="GO:0000400">
    <property type="term" value="F:four-way junction DNA binding"/>
    <property type="evidence" value="ECO:0007669"/>
    <property type="project" value="TreeGrafter"/>
</dbReference>
<dbReference type="Gene3D" id="3.30.40.10">
    <property type="entry name" value="Zinc/RING finger domain, C3HC4 (zinc finger)"/>
    <property type="match status" value="2"/>
</dbReference>
<evidence type="ECO:0000256" key="3">
    <source>
        <dbReference type="ARBA" id="ARBA00022723"/>
    </source>
</evidence>
<feature type="region of interest" description="Disordered" evidence="12">
    <location>
        <begin position="1864"/>
        <end position="1952"/>
    </location>
</feature>
<dbReference type="PANTHER" id="PTHR14025:SF20">
    <property type="entry name" value="FANCONI ANEMIA GROUP M PROTEIN"/>
    <property type="match status" value="1"/>
</dbReference>
<evidence type="ECO:0000256" key="10">
    <source>
        <dbReference type="ARBA" id="ARBA00023242"/>
    </source>
</evidence>
<dbReference type="SMART" id="SM00547">
    <property type="entry name" value="ZnF_RBZ"/>
    <property type="match status" value="1"/>
</dbReference>
<feature type="region of interest" description="Disordered" evidence="12">
    <location>
        <begin position="1639"/>
        <end position="1664"/>
    </location>
</feature>
<feature type="compositionally biased region" description="Pro residues" evidence="12">
    <location>
        <begin position="1503"/>
        <end position="1518"/>
    </location>
</feature>
<dbReference type="PANTHER" id="PTHR14025">
    <property type="entry name" value="FANCONI ANEMIA GROUP M FANCM FAMILY MEMBER"/>
    <property type="match status" value="1"/>
</dbReference>
<keyword evidence="7" id="KW-0347">Helicase</keyword>
<evidence type="ECO:0000259" key="15">
    <source>
        <dbReference type="PROSITE" id="PS51192"/>
    </source>
</evidence>
<accession>A0AAD9FYK2</accession>
<dbReference type="InterPro" id="IPR001876">
    <property type="entry name" value="Znf_RanBP2"/>
</dbReference>
<evidence type="ECO:0000256" key="11">
    <source>
        <dbReference type="PROSITE-ProRule" id="PRU00322"/>
    </source>
</evidence>
<evidence type="ECO:0000313" key="19">
    <source>
        <dbReference type="Proteomes" id="UP001259832"/>
    </source>
</evidence>
<dbReference type="SMART" id="SM00490">
    <property type="entry name" value="HELICc"/>
    <property type="match status" value="1"/>
</dbReference>
<feature type="region of interest" description="Disordered" evidence="12">
    <location>
        <begin position="21"/>
        <end position="48"/>
    </location>
</feature>
<dbReference type="Pfam" id="PF13831">
    <property type="entry name" value="PHD_2"/>
    <property type="match status" value="1"/>
</dbReference>
<sequence>MEEDEWDDALLSEIDALEKRHLETTSHKNQPHIPSTVRDTVNSVSSNSSFHSEPWNCRSCTLRNEAARTTCQVCNTPRGQTYQEQTQTSPSRATAAATTKKTVQARLTFNGSSQGQQDVGRSEPSPFSSVTGGEQSQTTLSHATTGSRLVLTSRRSGQASTPPPANISASSPVQMPRHAAGEDIQAQKRYLDVEAQPNLPQIDYEAAQHFVYPTNYSIRDYQLTIAEKALYHNTMVSLPTGLGKTLVAAVVMYNFYRWFPTGKIVFMAPTKPLVAQQIKACHEIMGISLLDTAELQGNVAPTTRRVLWNSRRVFFCTPQSLQNDLRRGICAAEKFVCVVVDEAHRATGNYAYCCVVQEIETKTRFFRILALSATPGAKFDVIQDVVTNLRISHIESRSADDPDVKKYTHARQEEVIVCRLGEQIMEIKAQFLKCLTPVIQRLLRANIIQYTDPEKISSWYVLQAREKFRKSPNYASNRSAESDLALLVSLLHAKSLLTGHGLSSFRDQITNWIEERKNGKMSWSKREMLLSPEFQALESNLAVTDNDSSSTHTASHPKLVKLREVLLEHFQRHAAGESSTRAIVFTQYRASVSEIVSLLRPLAPLLNVQPFIGQGATGKTKSIKGQTQKMQQEIVHRFRLGEFNVLVATCIAEEGLDIGEVDLIVSFDALTSPVRMIQRMGRTGRKRVGRVIILVTEGDEQKKLARSASAAKTVSRALTTFKGRFTYSKCPRMLPTGIFPQLKELEMKIPTFHASQVGGKTASVALDPDLWQLTDAERAVALMKYFPPNFASSSRNKLFPVVANRMHLLRRQPRSLLSRKGVGTRVGYSTRSFILQGLVRKIHGLEEVVETDPEDEEALEGAGNSTYTAKEPNEFAQSGSLEDNGLIETTRVDKKRRRIRISTDKGETDSEIGSPWRESSPQDVIVGNSKFDESFSAMTQSVDTFDTHFSPEFIDQATQSTAVIEEEDQPKSCSKRCQDDQIVNPSPKKQKTILSVESPYQVVFQTKMATVTSDNGAAHGLEEQQLISIGKLVTSENADNEERSQQMSASLSLTLTSDSASEAVCRRGVAEEIDMDATVQHPEASRHRSTRQLQFDDDKEDGALNQTDCVESAHLNLTVAGNKAELQQEKNETSENGHEESSSFSFALLPPDTSAMDIGSKTMAGTEDEGQDEEEASAFSFALLPPINTEAPVAPTKPAMSPELVAAVTSATTSQSVEDSTDGDEVDEMHQGTTKNDMKCHSDADVHAVDLTKKHSSVVISGEKMEPVETAPTAPSSLLAHALVAKDNDTCQNAVPSQRKESQPEQEDGCCSVCLESESYDDDLIVFCDGCNVAVHQFCYGIHVVPEDKWFCDVCTEAQTSASTVATRQLRCQLCPHRGGAYKRTECGKWVHVQCFLWIPEFRVEQGENDQLILGDLKRLDPDRKTLHCSLCNSQKGGGIIQCAHKRCLAAFHVSCAAFARYRMDQLDPPNGEDQGCGTLFLAYCPLHRKSTAPVNLPEQQKTPPPAKTRSPKPPLPSPAARASSPSHLLASPSSAEAKKKYKTFRRLKRKYDASQSQMFSQPGTKASPVSTSPWQKRIRRSKRRRETSRVLAAAYIDDVADVRGGAKDDDDEDDYGDDYKDGADDSFINDSSQLLYSQSVASPEDTGDSNSKKKNRKKSSPNMRAIYARSLFESQSSPLLLRRGGRHLGTLPSNGIIRACLDELHNGPNEVDTPSPRPRLRSRSRASNPAEDSTATPPALSCPLSASAIVTEDGDDEADPSPSFTLLAAADPLDTVQEEEESNSEMAPPSYNLLGNGASSTSTETPAALNPSRPQRWVSSSNGPVVPAGGHINGAEDTSDELHKKVEANRLKALKKLEERRLAKLQQAQPQNQSLPSSNGHNADASSVASGFTSAATLISRESREDEVSTPSFSLLGSTGSGKTVTPTQSAQQPTSTVDLTSPMPGSVRQSQPPKWVIFVSSSFASTNTFPAFLSSKSTECTVAIDKSLEADALLSVRAGVLFVTGQQLHEMAMTSPSQNVVKSRRIGMLLAMHKKFVVAVVHYGGDPPEAARLRKLPNVTVVVQPSVESLCVQLHQLAREELVEGYEMPSPSLCCPGFSADVKGLDKDFASRLEFFRSIAPLSLGSALSLSFRFKNFVARQVPVLKFNEMHWRRMLPWITDTTAEEIRNHVQQNVRR</sequence>
<dbReference type="GO" id="GO:0016787">
    <property type="term" value="F:hydrolase activity"/>
    <property type="evidence" value="ECO:0007669"/>
    <property type="project" value="UniProtKB-KW"/>
</dbReference>
<feature type="region of interest" description="Disordered" evidence="12">
    <location>
        <begin position="1706"/>
        <end position="1744"/>
    </location>
</feature>
<evidence type="ECO:0000256" key="6">
    <source>
        <dbReference type="ARBA" id="ARBA00022801"/>
    </source>
</evidence>
<evidence type="ECO:0000256" key="9">
    <source>
        <dbReference type="ARBA" id="ARBA00022840"/>
    </source>
</evidence>
<feature type="compositionally biased region" description="Polar residues" evidence="12">
    <location>
        <begin position="1910"/>
        <end position="1924"/>
    </location>
</feature>
<keyword evidence="3" id="KW-0479">Metal-binding</keyword>
<dbReference type="Gene3D" id="1.20.1320.20">
    <property type="entry name" value="hef helicase domain"/>
    <property type="match status" value="1"/>
</dbReference>
<feature type="domain" description="RanBP2-type" evidence="14">
    <location>
        <begin position="51"/>
        <end position="80"/>
    </location>
</feature>
<dbReference type="Pfam" id="PF00271">
    <property type="entry name" value="Helicase_C"/>
    <property type="match status" value="1"/>
</dbReference>
<feature type="domain" description="Helicase ATP-binding" evidence="15">
    <location>
        <begin position="225"/>
        <end position="393"/>
    </location>
</feature>
<dbReference type="InterPro" id="IPR036443">
    <property type="entry name" value="Znf_RanBP2_sf"/>
</dbReference>
<keyword evidence="5 11" id="KW-0863">Zinc-finger</keyword>
<feature type="region of interest" description="Disordered" evidence="12">
    <location>
        <begin position="1076"/>
        <end position="1097"/>
    </location>
</feature>
<dbReference type="GO" id="GO:0036297">
    <property type="term" value="P:interstrand cross-link repair"/>
    <property type="evidence" value="ECO:0007669"/>
    <property type="project" value="TreeGrafter"/>
</dbReference>
<dbReference type="InterPro" id="IPR034732">
    <property type="entry name" value="EPHD"/>
</dbReference>
<feature type="compositionally biased region" description="Basic residues" evidence="12">
    <location>
        <begin position="1577"/>
        <end position="1587"/>
    </location>
</feature>
<evidence type="ECO:0000256" key="4">
    <source>
        <dbReference type="ARBA" id="ARBA00022741"/>
    </source>
</evidence>
<evidence type="ECO:0000256" key="8">
    <source>
        <dbReference type="ARBA" id="ARBA00022833"/>
    </source>
</evidence>
<keyword evidence="9" id="KW-0067">ATP-binding</keyword>
<feature type="compositionally biased region" description="Polar residues" evidence="12">
    <location>
        <begin position="1209"/>
        <end position="1218"/>
    </location>
</feature>
<evidence type="ECO:0000256" key="7">
    <source>
        <dbReference type="ARBA" id="ARBA00022806"/>
    </source>
</evidence>
<dbReference type="FunFam" id="3.40.50.300:FF:000861">
    <property type="entry name" value="Fanconi anemia, complementation group M"/>
    <property type="match status" value="1"/>
</dbReference>
<feature type="compositionally biased region" description="Low complexity" evidence="12">
    <location>
        <begin position="1925"/>
        <end position="1939"/>
    </location>
</feature>
<dbReference type="SUPFAM" id="SSF52540">
    <property type="entry name" value="P-loop containing nucleoside triphosphate hydrolases"/>
    <property type="match status" value="1"/>
</dbReference>
<feature type="compositionally biased region" description="Polar residues" evidence="12">
    <location>
        <begin position="1554"/>
        <end position="1575"/>
    </location>
</feature>
<dbReference type="GO" id="GO:0043138">
    <property type="term" value="F:3'-5' DNA helicase activity"/>
    <property type="evidence" value="ECO:0007669"/>
    <property type="project" value="InterPro"/>
</dbReference>
<feature type="region of interest" description="Disordered" evidence="12">
    <location>
        <begin position="1604"/>
        <end position="1624"/>
    </location>
</feature>
<dbReference type="InterPro" id="IPR006935">
    <property type="entry name" value="Helicase/UvrB_N"/>
</dbReference>
<dbReference type="CDD" id="cd15571">
    <property type="entry name" value="ePHD"/>
    <property type="match status" value="1"/>
</dbReference>
<keyword evidence="8" id="KW-0862">Zinc</keyword>
<dbReference type="PROSITE" id="PS51194">
    <property type="entry name" value="HELICASE_CTER"/>
    <property type="match status" value="1"/>
</dbReference>
<dbReference type="InterPro" id="IPR044749">
    <property type="entry name" value="FANCM_DEXDc"/>
</dbReference>
<dbReference type="SMART" id="SM00249">
    <property type="entry name" value="PHD"/>
    <property type="match status" value="2"/>
</dbReference>
<dbReference type="EMBL" id="JASMQC010000059">
    <property type="protein sequence ID" value="KAK1928639.1"/>
    <property type="molecule type" value="Genomic_DNA"/>
</dbReference>
<evidence type="ECO:0000256" key="1">
    <source>
        <dbReference type="ARBA" id="ARBA00004123"/>
    </source>
</evidence>
<reference evidence="18" key="1">
    <citation type="submission" date="2023-08" db="EMBL/GenBank/DDBJ databases">
        <title>Reference Genome Resource for the Citrus Pathogen Phytophthora citrophthora.</title>
        <authorList>
            <person name="Moller H."/>
            <person name="Coetzee B."/>
            <person name="Rose L.J."/>
            <person name="Van Niekerk J.M."/>
        </authorList>
    </citation>
    <scope>NUCLEOTIDE SEQUENCE</scope>
    <source>
        <strain evidence="18">STE-U-9442</strain>
    </source>
</reference>
<feature type="region of interest" description="Disordered" evidence="12">
    <location>
        <begin position="1493"/>
        <end position="1537"/>
    </location>
</feature>
<evidence type="ECO:0000256" key="12">
    <source>
        <dbReference type="SAM" id="MobiDB-lite"/>
    </source>
</evidence>
<evidence type="ECO:0000259" key="16">
    <source>
        <dbReference type="PROSITE" id="PS51194"/>
    </source>
</evidence>
<dbReference type="PROSITE" id="PS51805">
    <property type="entry name" value="EPHD"/>
    <property type="match status" value="1"/>
</dbReference>
<feature type="region of interest" description="Disordered" evidence="12">
    <location>
        <begin position="1125"/>
        <end position="1176"/>
    </location>
</feature>
<dbReference type="GO" id="GO:0005634">
    <property type="term" value="C:nucleus"/>
    <property type="evidence" value="ECO:0007669"/>
    <property type="project" value="UniProtKB-SubCell"/>
</dbReference>
<dbReference type="CDD" id="cd18801">
    <property type="entry name" value="SF2_C_FANCM_Hef"/>
    <property type="match status" value="1"/>
</dbReference>
<feature type="compositionally biased region" description="Polar residues" evidence="12">
    <location>
        <begin position="1867"/>
        <end position="1898"/>
    </location>
</feature>
<dbReference type="PROSITE" id="PS01358">
    <property type="entry name" value="ZF_RANBP2_1"/>
    <property type="match status" value="1"/>
</dbReference>
<dbReference type="InterPro" id="IPR039686">
    <property type="entry name" value="FANCM/Mph1-like_ID"/>
</dbReference>
<name>A0AAD9FYK2_9STRA</name>
<feature type="region of interest" description="Disordered" evidence="12">
    <location>
        <begin position="1552"/>
        <end position="1590"/>
    </location>
</feature>
<dbReference type="CDD" id="cd12091">
    <property type="entry name" value="FANCM_ID"/>
    <property type="match status" value="1"/>
</dbReference>
<feature type="compositionally biased region" description="Polar residues" evidence="12">
    <location>
        <begin position="78"/>
        <end position="92"/>
    </location>
</feature>
<feature type="region of interest" description="Disordered" evidence="12">
    <location>
        <begin position="78"/>
        <end position="176"/>
    </location>
</feature>
<dbReference type="GO" id="GO:0009378">
    <property type="term" value="F:four-way junction helicase activity"/>
    <property type="evidence" value="ECO:0007669"/>
    <property type="project" value="TreeGrafter"/>
</dbReference>
<dbReference type="InterPro" id="IPR014001">
    <property type="entry name" value="Helicase_ATP-bd"/>
</dbReference>
<evidence type="ECO:0000313" key="18">
    <source>
        <dbReference type="EMBL" id="KAK1928639.1"/>
    </source>
</evidence>
<feature type="region of interest" description="Disordered" evidence="12">
    <location>
        <begin position="1208"/>
        <end position="1239"/>
    </location>
</feature>
<feature type="compositionally biased region" description="Polar residues" evidence="12">
    <location>
        <begin position="105"/>
        <end position="147"/>
    </location>
</feature>
<dbReference type="InterPro" id="IPR013083">
    <property type="entry name" value="Znf_RING/FYVE/PHD"/>
</dbReference>
<dbReference type="SMART" id="SM00487">
    <property type="entry name" value="DEXDc"/>
    <property type="match status" value="1"/>
</dbReference>
<keyword evidence="6" id="KW-0378">Hydrolase</keyword>
<evidence type="ECO:0000259" key="13">
    <source>
        <dbReference type="PROSITE" id="PS50016"/>
    </source>
</evidence>
<dbReference type="InterPro" id="IPR027417">
    <property type="entry name" value="P-loop_NTPase"/>
</dbReference>
<dbReference type="GO" id="GO:0005524">
    <property type="term" value="F:ATP binding"/>
    <property type="evidence" value="ECO:0007669"/>
    <property type="project" value="UniProtKB-KW"/>
</dbReference>
<evidence type="ECO:0000259" key="14">
    <source>
        <dbReference type="PROSITE" id="PS50199"/>
    </source>
</evidence>
<dbReference type="Proteomes" id="UP001259832">
    <property type="component" value="Unassembled WGS sequence"/>
</dbReference>
<comment type="similarity">
    <text evidence="2">Belongs to the DEAD box helicase family. DEAH subfamily. FANCM sub-subfamily.</text>
</comment>
<feature type="compositionally biased region" description="Acidic residues" evidence="12">
    <location>
        <begin position="1166"/>
        <end position="1176"/>
    </location>
</feature>
<keyword evidence="10" id="KW-0539">Nucleus</keyword>
<dbReference type="InterPro" id="IPR019787">
    <property type="entry name" value="Znf_PHD-finger"/>
</dbReference>
<dbReference type="CDD" id="cd18033">
    <property type="entry name" value="DEXDc_FANCM"/>
    <property type="match status" value="1"/>
</dbReference>
<organism evidence="18 19">
    <name type="scientific">Phytophthora citrophthora</name>
    <dbReference type="NCBI Taxonomy" id="4793"/>
    <lineage>
        <taxon>Eukaryota</taxon>
        <taxon>Sar</taxon>
        <taxon>Stramenopiles</taxon>
        <taxon>Oomycota</taxon>
        <taxon>Peronosporomycetes</taxon>
        <taxon>Peronosporales</taxon>
        <taxon>Peronosporaceae</taxon>
        <taxon>Phytophthora</taxon>
    </lineage>
</organism>
<comment type="subcellular location">
    <subcellularLocation>
        <location evidence="1">Nucleus</location>
    </subcellularLocation>
</comment>
<dbReference type="Gene3D" id="3.40.50.300">
    <property type="entry name" value="P-loop containing nucleotide triphosphate hydrolases"/>
    <property type="match status" value="2"/>
</dbReference>
<feature type="compositionally biased region" description="Basic and acidic residues" evidence="12">
    <location>
        <begin position="1126"/>
        <end position="1141"/>
    </location>
</feature>
<dbReference type="InterPro" id="IPR001650">
    <property type="entry name" value="Helicase_C-like"/>
</dbReference>
<comment type="caution">
    <text evidence="18">The sequence shown here is derived from an EMBL/GenBank/DDBJ whole genome shotgun (WGS) entry which is preliminary data.</text>
</comment>
<proteinExistence type="inferred from homology"/>
<dbReference type="Pfam" id="PF04851">
    <property type="entry name" value="ResIII"/>
    <property type="match status" value="1"/>
</dbReference>
<dbReference type="Gene3D" id="2.30.30.380">
    <property type="entry name" value="Zn-finger domain of Sec23/24"/>
    <property type="match status" value="1"/>
</dbReference>
<feature type="compositionally biased region" description="Low complexity" evidence="12">
    <location>
        <begin position="93"/>
        <end position="102"/>
    </location>
</feature>
<dbReference type="PROSITE" id="PS50199">
    <property type="entry name" value="ZF_RANBP2_2"/>
    <property type="match status" value="1"/>
</dbReference>
<dbReference type="CDD" id="cd15492">
    <property type="entry name" value="PHD_BRPF_JADE_like"/>
    <property type="match status" value="1"/>
</dbReference>
<evidence type="ECO:0000256" key="5">
    <source>
        <dbReference type="ARBA" id="ARBA00022771"/>
    </source>
</evidence>
<dbReference type="Pfam" id="PF13832">
    <property type="entry name" value="zf-HC5HC2H_2"/>
    <property type="match status" value="1"/>
</dbReference>
<evidence type="ECO:0000256" key="2">
    <source>
        <dbReference type="ARBA" id="ARBA00009889"/>
    </source>
</evidence>
<feature type="domain" description="Helicase C-terminal" evidence="16">
    <location>
        <begin position="561"/>
        <end position="729"/>
    </location>
</feature>
<keyword evidence="4" id="KW-0547">Nucleotide-binding</keyword>
<dbReference type="GO" id="GO:0008270">
    <property type="term" value="F:zinc ion binding"/>
    <property type="evidence" value="ECO:0007669"/>
    <property type="project" value="UniProtKB-KW"/>
</dbReference>
<dbReference type="SUPFAM" id="SSF57903">
    <property type="entry name" value="FYVE/PHD zinc finger"/>
    <property type="match status" value="1"/>
</dbReference>
<dbReference type="GO" id="GO:0045003">
    <property type="term" value="P:double-strand break repair via synthesis-dependent strand annealing"/>
    <property type="evidence" value="ECO:0007669"/>
    <property type="project" value="TreeGrafter"/>
</dbReference>
<feature type="domain" description="PHD-type" evidence="13">
    <location>
        <begin position="1308"/>
        <end position="1358"/>
    </location>
</feature>
<gene>
    <name evidence="18" type="ORF">P3T76_015869</name>
</gene>
<protein>
    <submittedName>
        <fullName evidence="18">Fanconi anemia group M protein</fullName>
    </submittedName>
</protein>
<dbReference type="PROSITE" id="PS50016">
    <property type="entry name" value="ZF_PHD_2"/>
    <property type="match status" value="1"/>
</dbReference>
<dbReference type="InterPro" id="IPR001965">
    <property type="entry name" value="Znf_PHD"/>
</dbReference>
<keyword evidence="19" id="KW-1185">Reference proteome</keyword>
<evidence type="ECO:0000259" key="17">
    <source>
        <dbReference type="PROSITE" id="PS51805"/>
    </source>
</evidence>
<dbReference type="SUPFAM" id="SSF90209">
    <property type="entry name" value="Ran binding protein zinc finger-like"/>
    <property type="match status" value="1"/>
</dbReference>
<feature type="compositionally biased region" description="Low complexity" evidence="12">
    <location>
        <begin position="1519"/>
        <end position="1536"/>
    </location>
</feature>
<feature type="region of interest" description="Disordered" evidence="12">
    <location>
        <begin position="1775"/>
        <end position="1843"/>
    </location>
</feature>
<dbReference type="PROSITE" id="PS51192">
    <property type="entry name" value="HELICASE_ATP_BIND_1"/>
    <property type="match status" value="1"/>
</dbReference>
<feature type="domain" description="PHD-type" evidence="17">
    <location>
        <begin position="1369"/>
        <end position="1489"/>
    </location>
</feature>